<evidence type="ECO:0000256" key="9">
    <source>
        <dbReference type="ARBA" id="ARBA00023098"/>
    </source>
</evidence>
<evidence type="ECO:0000313" key="12">
    <source>
        <dbReference type="EMBL" id="AEG31726.1"/>
    </source>
</evidence>
<dbReference type="Proteomes" id="UP000009232">
    <property type="component" value="Chromosome"/>
</dbReference>
<dbReference type="InterPro" id="IPR003835">
    <property type="entry name" value="Glyco_trans_19"/>
</dbReference>
<dbReference type="PANTHER" id="PTHR30372:SF4">
    <property type="entry name" value="LIPID-A-DISACCHARIDE SYNTHASE, MITOCHONDRIAL-RELATED"/>
    <property type="match status" value="1"/>
</dbReference>
<proteinExistence type="inferred from homology"/>
<comment type="similarity">
    <text evidence="2 11">Belongs to the LpxB family.</text>
</comment>
<dbReference type="HAMAP" id="MF_00392">
    <property type="entry name" value="LpxB"/>
    <property type="match status" value="1"/>
</dbReference>
<keyword evidence="9 11" id="KW-0443">Lipid metabolism</keyword>
<dbReference type="GO" id="GO:0008915">
    <property type="term" value="F:lipid-A-disaccharide synthase activity"/>
    <property type="evidence" value="ECO:0007669"/>
    <property type="project" value="UniProtKB-UniRule"/>
</dbReference>
<dbReference type="NCBIfam" id="TIGR00215">
    <property type="entry name" value="lpxB"/>
    <property type="match status" value="1"/>
</dbReference>
<dbReference type="AlphaFoldDB" id="F6DCZ0"/>
<comment type="catalytic activity">
    <reaction evidence="10 11">
        <text>a lipid X + a UDP-2-N,3-O-bis[(3R)-3-hydroxyacyl]-alpha-D-glucosamine = a lipid A disaccharide + UDP + H(+)</text>
        <dbReference type="Rhea" id="RHEA:67828"/>
        <dbReference type="ChEBI" id="CHEBI:15378"/>
        <dbReference type="ChEBI" id="CHEBI:58223"/>
        <dbReference type="ChEBI" id="CHEBI:137748"/>
        <dbReference type="ChEBI" id="CHEBI:176338"/>
        <dbReference type="ChEBI" id="CHEBI:176343"/>
        <dbReference type="EC" id="2.4.1.182"/>
    </reaction>
</comment>
<dbReference type="HOGENOM" id="CLU_036577_3_0_6"/>
<dbReference type="Pfam" id="PF02684">
    <property type="entry name" value="LpxB"/>
    <property type="match status" value="1"/>
</dbReference>
<comment type="pathway">
    <text evidence="11">Bacterial outer membrane biogenesis; LPS lipid A biosynthesis.</text>
</comment>
<name>F6DCZ0_THICA</name>
<dbReference type="SUPFAM" id="SSF53756">
    <property type="entry name" value="UDP-Glycosyltransferase/glycogen phosphorylase"/>
    <property type="match status" value="1"/>
</dbReference>
<dbReference type="KEGG" id="tcy:Thicy_0959"/>
<keyword evidence="5 11" id="KW-0444">Lipid biosynthesis</keyword>
<evidence type="ECO:0000256" key="6">
    <source>
        <dbReference type="ARBA" id="ARBA00022556"/>
    </source>
</evidence>
<evidence type="ECO:0000256" key="3">
    <source>
        <dbReference type="ARBA" id="ARBA00012687"/>
    </source>
</evidence>
<dbReference type="PANTHER" id="PTHR30372">
    <property type="entry name" value="LIPID-A-DISACCHARIDE SYNTHASE"/>
    <property type="match status" value="1"/>
</dbReference>
<keyword evidence="6 11" id="KW-0441">Lipid A biosynthesis</keyword>
<accession>F6DCZ0</accession>
<evidence type="ECO:0000256" key="11">
    <source>
        <dbReference type="HAMAP-Rule" id="MF_00392"/>
    </source>
</evidence>
<keyword evidence="7 11" id="KW-0328">Glycosyltransferase</keyword>
<dbReference type="GO" id="GO:0016020">
    <property type="term" value="C:membrane"/>
    <property type="evidence" value="ECO:0007669"/>
    <property type="project" value="GOC"/>
</dbReference>
<dbReference type="UniPathway" id="UPA00973"/>
<evidence type="ECO:0000256" key="8">
    <source>
        <dbReference type="ARBA" id="ARBA00022679"/>
    </source>
</evidence>
<dbReference type="OrthoDB" id="9801642at2"/>
<evidence type="ECO:0000313" key="13">
    <source>
        <dbReference type="Proteomes" id="UP000009232"/>
    </source>
</evidence>
<dbReference type="GO" id="GO:0009245">
    <property type="term" value="P:lipid A biosynthetic process"/>
    <property type="evidence" value="ECO:0007669"/>
    <property type="project" value="UniProtKB-UniRule"/>
</dbReference>
<dbReference type="EMBL" id="CP002776">
    <property type="protein sequence ID" value="AEG31726.1"/>
    <property type="molecule type" value="Genomic_DNA"/>
</dbReference>
<evidence type="ECO:0000256" key="5">
    <source>
        <dbReference type="ARBA" id="ARBA00022516"/>
    </source>
</evidence>
<evidence type="ECO:0000256" key="4">
    <source>
        <dbReference type="ARBA" id="ARBA00020902"/>
    </source>
</evidence>
<evidence type="ECO:0000256" key="2">
    <source>
        <dbReference type="ARBA" id="ARBA00007868"/>
    </source>
</evidence>
<dbReference type="STRING" id="717773.Thicy_0959"/>
<protein>
    <recommendedName>
        <fullName evidence="4 11">Lipid-A-disaccharide synthase</fullName>
        <ecNumber evidence="3 11">2.4.1.182</ecNumber>
    </recommendedName>
</protein>
<dbReference type="EC" id="2.4.1.182" evidence="3 11"/>
<evidence type="ECO:0000256" key="7">
    <source>
        <dbReference type="ARBA" id="ARBA00022676"/>
    </source>
</evidence>
<evidence type="ECO:0000256" key="10">
    <source>
        <dbReference type="ARBA" id="ARBA00048975"/>
    </source>
</evidence>
<keyword evidence="8 11" id="KW-0808">Transferase</keyword>
<dbReference type="GO" id="GO:0005543">
    <property type="term" value="F:phospholipid binding"/>
    <property type="evidence" value="ECO:0007669"/>
    <property type="project" value="TreeGrafter"/>
</dbReference>
<evidence type="ECO:0000256" key="1">
    <source>
        <dbReference type="ARBA" id="ARBA00002056"/>
    </source>
</evidence>
<dbReference type="RefSeq" id="WP_013835503.1">
    <property type="nucleotide sequence ID" value="NC_015581.1"/>
</dbReference>
<gene>
    <name evidence="11" type="primary">lpxB</name>
    <name evidence="12" type="ordered locus">Thicy_0959</name>
</gene>
<sequence>MNQTSQTPPVFAMVAGELSGDTLGADLMQGLLTRYPHARFVGIGGPKMQALGLEGWADMSQLSIMGFAEVIKHLPKLLKLRARLARQIIALKPHAFIGIDAPDFNLGLAKKLKQAGLVTVHYVSPSIWAWRPKRIHKIKASVSGMLVLFPFEEAIYQQQQIPVSCVGHPLAQQVPTNPDDPAAILAAKSALNILPEQPVIGVLPGSRLSEVTTMAPIYLDALLKLHPRFPLYQFVVPCVNQKIYDLLTELVAQQAPGLPIKLVQQPAQTVMQASELVLVTSGTATLETALMARPMIIAIKVHPLSYWLMKQMALLPWVGLPNILAQTPLVPEFIQQDACGDKLALALGELIEDGHARNTQRQGFLAIKQSLTRDSGQVAAHAVTAWSGLTSTRESP</sequence>
<organism evidence="12 13">
    <name type="scientific">Thiomicrospira cyclica (strain DSM 14477 / JCM 11371 / ALM1)</name>
    <name type="common">Thioalkalimicrobium cyclicum</name>
    <dbReference type="NCBI Taxonomy" id="717773"/>
    <lineage>
        <taxon>Bacteria</taxon>
        <taxon>Pseudomonadati</taxon>
        <taxon>Pseudomonadota</taxon>
        <taxon>Gammaproteobacteria</taxon>
        <taxon>Thiotrichales</taxon>
        <taxon>Piscirickettsiaceae</taxon>
        <taxon>Thiomicrospira</taxon>
    </lineage>
</organism>
<keyword evidence="13" id="KW-1185">Reference proteome</keyword>
<dbReference type="eggNOG" id="COG0763">
    <property type="taxonomic scope" value="Bacteria"/>
</dbReference>
<comment type="function">
    <text evidence="1 11">Condensation of UDP-2,3-diacylglucosamine and 2,3-diacylglucosamine-1-phosphate to form lipid A disaccharide, a precursor of lipid A, a phosphorylated glycolipid that anchors the lipopolysaccharide to the outer membrane of the cell.</text>
</comment>
<reference evidence="12 13" key="1">
    <citation type="submission" date="2011-05" db="EMBL/GenBank/DDBJ databases">
        <title>Complete sequence of Thioalkalimicrobium cyclicum ALM1.</title>
        <authorList>
            <consortium name="US DOE Joint Genome Institute"/>
            <person name="Lucas S."/>
            <person name="Han J."/>
            <person name="Lapidus A."/>
            <person name="Cheng J.-F."/>
            <person name="Goodwin L."/>
            <person name="Pitluck S."/>
            <person name="Peters L."/>
            <person name="Mikhailova N."/>
            <person name="Davenport K."/>
            <person name="Han C."/>
            <person name="Tapia R."/>
            <person name="Land M."/>
            <person name="Hauser L."/>
            <person name="Kyrpides N."/>
            <person name="Ivanova N."/>
            <person name="Pagani I."/>
            <person name="Kappler U."/>
            <person name="Woyke T."/>
        </authorList>
    </citation>
    <scope>NUCLEOTIDE SEQUENCE [LARGE SCALE GENOMIC DNA]</scope>
    <source>
        <strain evidence="13">DSM 14477 / JCM 11371 / ALM1</strain>
    </source>
</reference>